<keyword evidence="4" id="KW-0732">Signal</keyword>
<dbReference type="EMBL" id="LAQL01000009">
    <property type="protein sequence ID" value="KLN60035.1"/>
    <property type="molecule type" value="Genomic_DNA"/>
</dbReference>
<dbReference type="STRING" id="1489064.WH96_15160"/>
<protein>
    <recommendedName>
        <fullName evidence="8">Phospholipase/carboxylesterase/thioesterase domain-containing protein</fullName>
    </recommendedName>
</protein>
<dbReference type="Pfam" id="PF02230">
    <property type="entry name" value="Abhydrolase_2"/>
    <property type="match status" value="1"/>
</dbReference>
<evidence type="ECO:0000256" key="5">
    <source>
        <dbReference type="ARBA" id="ARBA00022801"/>
    </source>
</evidence>
<keyword evidence="10" id="KW-1185">Reference proteome</keyword>
<keyword evidence="6" id="KW-0119">Carbohydrate metabolism</keyword>
<comment type="subcellular location">
    <subcellularLocation>
        <location evidence="1">Secreted</location>
    </subcellularLocation>
</comment>
<dbReference type="InterPro" id="IPR043595">
    <property type="entry name" value="FaeB/C/D"/>
</dbReference>
<dbReference type="OrthoDB" id="9805640at2"/>
<dbReference type="SUPFAM" id="SSF53474">
    <property type="entry name" value="alpha/beta-Hydrolases"/>
    <property type="match status" value="1"/>
</dbReference>
<evidence type="ECO:0000259" key="8">
    <source>
        <dbReference type="Pfam" id="PF02230"/>
    </source>
</evidence>
<comment type="caution">
    <text evidence="9">The sequence shown here is derived from an EMBL/GenBank/DDBJ whole genome shotgun (WGS) entry which is preliminary data.</text>
</comment>
<dbReference type="InterPro" id="IPR003140">
    <property type="entry name" value="PLipase/COase/thioEstase"/>
</dbReference>
<dbReference type="GO" id="GO:0030600">
    <property type="term" value="F:feruloyl esterase activity"/>
    <property type="evidence" value="ECO:0007669"/>
    <property type="project" value="InterPro"/>
</dbReference>
<evidence type="ECO:0000256" key="4">
    <source>
        <dbReference type="ARBA" id="ARBA00022729"/>
    </source>
</evidence>
<name>A0A0H2MTM7_9PROT</name>
<proteinExistence type="predicted"/>
<dbReference type="AlphaFoldDB" id="A0A0H2MTM7"/>
<evidence type="ECO:0000256" key="7">
    <source>
        <dbReference type="ARBA" id="ARBA00023326"/>
    </source>
</evidence>
<sequence>MFGSLRAHYLIFTFFLCLFAQPVWSTTALGLENECEHETSCQLDGRSYQVKTPSHWDGKSPLPVLMHFHGWGRTGRNVLNNPRITRATDNHGFLLVAPDGLGKSWDFWGKTSRDTPFAQAILKDLKAKWPIDENKVYLSGFSYGSAMAWRLACESGQEFAGLLAIAGTLWQQEAIECQGGPIKVTHVHGLKDNVMSLPRGNDDNPLKGIELWRRTNECQLEPDAVEKINIFTCHHWTGCNSGKETSICLHNYGHMIPKGWLDIAFSQIIEKE</sequence>
<dbReference type="PANTHER" id="PTHR38050">
    <property type="match status" value="1"/>
</dbReference>
<dbReference type="InterPro" id="IPR029058">
    <property type="entry name" value="AB_hydrolase_fold"/>
</dbReference>
<evidence type="ECO:0000313" key="10">
    <source>
        <dbReference type="Proteomes" id="UP000035444"/>
    </source>
</evidence>
<reference evidence="9 10" key="1">
    <citation type="submission" date="2015-03" db="EMBL/GenBank/DDBJ databases">
        <title>Genome Sequence of Kiloniella spongiae MEBiC09566, isolated from a marine sponge.</title>
        <authorList>
            <person name="Shao Z."/>
            <person name="Wang L."/>
            <person name="Li X."/>
        </authorList>
    </citation>
    <scope>NUCLEOTIDE SEQUENCE [LARGE SCALE GENOMIC DNA]</scope>
    <source>
        <strain evidence="9 10">MEBiC09566</strain>
    </source>
</reference>
<dbReference type="Proteomes" id="UP000035444">
    <property type="component" value="Unassembled WGS sequence"/>
</dbReference>
<dbReference type="PANTHER" id="PTHR38050:SF2">
    <property type="entry name" value="FERULOYL ESTERASE C-RELATED"/>
    <property type="match status" value="1"/>
</dbReference>
<evidence type="ECO:0000256" key="6">
    <source>
        <dbReference type="ARBA" id="ARBA00023277"/>
    </source>
</evidence>
<evidence type="ECO:0000256" key="1">
    <source>
        <dbReference type="ARBA" id="ARBA00004613"/>
    </source>
</evidence>
<keyword evidence="7" id="KW-0624">Polysaccharide degradation</keyword>
<evidence type="ECO:0000313" key="9">
    <source>
        <dbReference type="EMBL" id="KLN60035.1"/>
    </source>
</evidence>
<evidence type="ECO:0000256" key="2">
    <source>
        <dbReference type="ARBA" id="ARBA00022525"/>
    </source>
</evidence>
<dbReference type="GO" id="GO:0005576">
    <property type="term" value="C:extracellular region"/>
    <property type="evidence" value="ECO:0007669"/>
    <property type="project" value="UniProtKB-SubCell"/>
</dbReference>
<feature type="domain" description="Phospholipase/carboxylesterase/thioesterase" evidence="8">
    <location>
        <begin position="120"/>
        <end position="197"/>
    </location>
</feature>
<dbReference type="GO" id="GO:0045493">
    <property type="term" value="P:xylan catabolic process"/>
    <property type="evidence" value="ECO:0007669"/>
    <property type="project" value="UniProtKB-KW"/>
</dbReference>
<dbReference type="Gene3D" id="3.40.50.1820">
    <property type="entry name" value="alpha/beta hydrolase"/>
    <property type="match status" value="1"/>
</dbReference>
<gene>
    <name evidence="9" type="ORF">WH96_15160</name>
</gene>
<keyword evidence="5" id="KW-0378">Hydrolase</keyword>
<evidence type="ECO:0000256" key="3">
    <source>
        <dbReference type="ARBA" id="ARBA00022651"/>
    </source>
</evidence>
<dbReference type="RefSeq" id="WP_047765024.1">
    <property type="nucleotide sequence ID" value="NZ_LAQL01000009.1"/>
</dbReference>
<organism evidence="9 10">
    <name type="scientific">Kiloniella spongiae</name>
    <dbReference type="NCBI Taxonomy" id="1489064"/>
    <lineage>
        <taxon>Bacteria</taxon>
        <taxon>Pseudomonadati</taxon>
        <taxon>Pseudomonadota</taxon>
        <taxon>Alphaproteobacteria</taxon>
        <taxon>Rhodospirillales</taxon>
        <taxon>Kiloniellaceae</taxon>
        <taxon>Kiloniella</taxon>
    </lineage>
</organism>
<keyword evidence="2" id="KW-0964">Secreted</keyword>
<accession>A0A0H2MTM7</accession>
<keyword evidence="3" id="KW-0858">Xylan degradation</keyword>